<evidence type="ECO:0000259" key="7">
    <source>
        <dbReference type="PROSITE" id="PS50011"/>
    </source>
</evidence>
<dbReference type="GO" id="GO:0005737">
    <property type="term" value="C:cytoplasm"/>
    <property type="evidence" value="ECO:0007669"/>
    <property type="project" value="TreeGrafter"/>
</dbReference>
<evidence type="ECO:0000256" key="3">
    <source>
        <dbReference type="ARBA" id="ARBA00022741"/>
    </source>
</evidence>
<keyword evidence="2" id="KW-0808">Transferase</keyword>
<dbReference type="PANTHER" id="PTHR24346">
    <property type="entry name" value="MAP/MICROTUBULE AFFINITY-REGULATING KINASE"/>
    <property type="match status" value="1"/>
</dbReference>
<dbReference type="PANTHER" id="PTHR24346:SF82">
    <property type="entry name" value="KP78A-RELATED"/>
    <property type="match status" value="1"/>
</dbReference>
<dbReference type="Pfam" id="PF00069">
    <property type="entry name" value="Pkinase"/>
    <property type="match status" value="2"/>
</dbReference>
<dbReference type="GO" id="GO:0005524">
    <property type="term" value="F:ATP binding"/>
    <property type="evidence" value="ECO:0007669"/>
    <property type="project" value="UniProtKB-KW"/>
</dbReference>
<reference evidence="8 9" key="1">
    <citation type="submission" date="2016-10" db="EMBL/GenBank/DDBJ databases">
        <authorList>
            <person name="Cai Z."/>
        </authorList>
    </citation>
    <scope>NUCLEOTIDE SEQUENCE [LARGE SCALE GENOMIC DNA]</scope>
</reference>
<evidence type="ECO:0000256" key="6">
    <source>
        <dbReference type="SAM" id="MobiDB-lite"/>
    </source>
</evidence>
<dbReference type="InterPro" id="IPR008271">
    <property type="entry name" value="Ser/Thr_kinase_AS"/>
</dbReference>
<proteinExistence type="predicted"/>
<keyword evidence="3" id="KW-0547">Nucleotide-binding</keyword>
<dbReference type="AlphaFoldDB" id="A0A383W0Z8"/>
<dbReference type="SUPFAM" id="SSF56112">
    <property type="entry name" value="Protein kinase-like (PK-like)"/>
    <property type="match status" value="2"/>
</dbReference>
<dbReference type="GO" id="GO:0004674">
    <property type="term" value="F:protein serine/threonine kinase activity"/>
    <property type="evidence" value="ECO:0007669"/>
    <property type="project" value="UniProtKB-KW"/>
</dbReference>
<organism evidence="8 9">
    <name type="scientific">Tetradesmus obliquus</name>
    <name type="common">Green alga</name>
    <name type="synonym">Acutodesmus obliquus</name>
    <dbReference type="NCBI Taxonomy" id="3088"/>
    <lineage>
        <taxon>Eukaryota</taxon>
        <taxon>Viridiplantae</taxon>
        <taxon>Chlorophyta</taxon>
        <taxon>core chlorophytes</taxon>
        <taxon>Chlorophyceae</taxon>
        <taxon>CS clade</taxon>
        <taxon>Sphaeropleales</taxon>
        <taxon>Scenedesmaceae</taxon>
        <taxon>Tetradesmus</taxon>
    </lineage>
</organism>
<evidence type="ECO:0000313" key="8">
    <source>
        <dbReference type="EMBL" id="SZX71171.1"/>
    </source>
</evidence>
<dbReference type="GO" id="GO:0035556">
    <property type="term" value="P:intracellular signal transduction"/>
    <property type="evidence" value="ECO:0007669"/>
    <property type="project" value="TreeGrafter"/>
</dbReference>
<feature type="region of interest" description="Disordered" evidence="6">
    <location>
        <begin position="1"/>
        <end position="43"/>
    </location>
</feature>
<keyword evidence="4" id="KW-0418">Kinase</keyword>
<dbReference type="InterPro" id="IPR000719">
    <property type="entry name" value="Prot_kinase_dom"/>
</dbReference>
<dbReference type="PROSITE" id="PS50011">
    <property type="entry name" value="PROTEIN_KINASE_DOM"/>
    <property type="match status" value="1"/>
</dbReference>
<sequence>MGACCSSPADNYEPGSKQAAGSSSAHHHHHHKNQKQEAQKTPDFGLGEDFEVIKLLGTGGEGETWLCVDQRTKREVAIKLVRRPIPRSITQIIQREIKILADLGDGHLNIVHADEVLLTKTHVGLVMEYVAGGNMVAFVTKRRETRESRGGLCIDEDEASFFFRQLIWAVQFCHKNHVAHRDLKLDNTILDHRDPQRPTSTCHLDHSKPCLPAVVLAIRCCSDLKLDNTILDHRDPPACSTCCVNAFCPVETRTINCSDLKLDATIFDHPSPINDFFDLKLDNTILDHRDPPRLKLCDFGFAKAWASNSNMDTMRIGTPEYMGPELISGRAGYDGKKVDVWAAGVLLFVMLLGMFPFEMEDENYVNTAGLYSIWIQQIRTSWQESPHNNSAVGKLTKDCRDLLDKMFDVNQDSRITIDGIIRHPWFSRPLPEKYETALAQLQEEQRAIDSRVAGGNYRSKERDAQLQMLLDKATIPPAAGENILRVPLSRYGASSAVGSGAVAAIPEGP</sequence>
<dbReference type="EMBL" id="FNXT01001032">
    <property type="protein sequence ID" value="SZX71171.1"/>
    <property type="molecule type" value="Genomic_DNA"/>
</dbReference>
<evidence type="ECO:0000256" key="4">
    <source>
        <dbReference type="ARBA" id="ARBA00022777"/>
    </source>
</evidence>
<dbReference type="Gene3D" id="1.10.510.10">
    <property type="entry name" value="Transferase(Phosphotransferase) domain 1"/>
    <property type="match status" value="2"/>
</dbReference>
<accession>A0A383W0Z8</accession>
<keyword evidence="1" id="KW-0723">Serine/threonine-protein kinase</keyword>
<evidence type="ECO:0000256" key="5">
    <source>
        <dbReference type="ARBA" id="ARBA00022840"/>
    </source>
</evidence>
<keyword evidence="5" id="KW-0067">ATP-binding</keyword>
<evidence type="ECO:0000256" key="1">
    <source>
        <dbReference type="ARBA" id="ARBA00022527"/>
    </source>
</evidence>
<dbReference type="SMART" id="SM00220">
    <property type="entry name" value="S_TKc"/>
    <property type="match status" value="1"/>
</dbReference>
<dbReference type="Proteomes" id="UP000256970">
    <property type="component" value="Unassembled WGS sequence"/>
</dbReference>
<feature type="domain" description="Protein kinase" evidence="7">
    <location>
        <begin position="50"/>
        <end position="426"/>
    </location>
</feature>
<evidence type="ECO:0000313" key="9">
    <source>
        <dbReference type="Proteomes" id="UP000256970"/>
    </source>
</evidence>
<name>A0A383W0Z8_TETOB</name>
<protein>
    <recommendedName>
        <fullName evidence="7">Protein kinase domain-containing protein</fullName>
    </recommendedName>
</protein>
<dbReference type="PROSITE" id="PS00108">
    <property type="entry name" value="PROTEIN_KINASE_ST"/>
    <property type="match status" value="1"/>
</dbReference>
<dbReference type="InterPro" id="IPR011009">
    <property type="entry name" value="Kinase-like_dom_sf"/>
</dbReference>
<evidence type="ECO:0000256" key="2">
    <source>
        <dbReference type="ARBA" id="ARBA00022679"/>
    </source>
</evidence>
<keyword evidence="9" id="KW-1185">Reference proteome</keyword>
<gene>
    <name evidence="8" type="ORF">BQ4739_LOCUS11309</name>
</gene>
<dbReference type="STRING" id="3088.A0A383W0Z8"/>